<dbReference type="GO" id="GO:0016779">
    <property type="term" value="F:nucleotidyltransferase activity"/>
    <property type="evidence" value="ECO:0007669"/>
    <property type="project" value="TreeGrafter"/>
</dbReference>
<dbReference type="Pfam" id="PF00899">
    <property type="entry name" value="ThiF"/>
    <property type="match status" value="1"/>
</dbReference>
<name>A0A0U2VLR8_9ENTE</name>
<dbReference type="Proteomes" id="UP000067523">
    <property type="component" value="Chromosome"/>
</dbReference>
<protein>
    <recommendedName>
        <fullName evidence="2">THIF-type NAD/FAD binding fold domain-containing protein</fullName>
    </recommendedName>
</protein>
<reference evidence="4" key="1">
    <citation type="submission" date="2015-12" db="EMBL/GenBank/DDBJ databases">
        <authorList>
            <person name="Lauer A."/>
            <person name="Humrighouse B."/>
            <person name="Loparev V."/>
            <person name="Shewmaker P.L."/>
            <person name="Whitney A.M."/>
            <person name="McLaughlin R.W."/>
        </authorList>
    </citation>
    <scope>NUCLEOTIDE SEQUENCE [LARGE SCALE GENOMIC DNA]</scope>
    <source>
        <strain evidence="4">LMG 26678</strain>
    </source>
</reference>
<dbReference type="GO" id="GO:0008641">
    <property type="term" value="F:ubiquitin-like modifier activating enzyme activity"/>
    <property type="evidence" value="ECO:0007669"/>
    <property type="project" value="InterPro"/>
</dbReference>
<dbReference type="InterPro" id="IPR000594">
    <property type="entry name" value="ThiF_NAD_FAD-bd"/>
</dbReference>
<dbReference type="CDD" id="cd00757">
    <property type="entry name" value="ThiF_MoeB_HesA_family"/>
    <property type="match status" value="1"/>
</dbReference>
<dbReference type="FunFam" id="3.40.50.720:FF:000080">
    <property type="entry name" value="Thiazole biosynthesis adenylyltransferase ThiF"/>
    <property type="match status" value="1"/>
</dbReference>
<dbReference type="GO" id="GO:0005737">
    <property type="term" value="C:cytoplasm"/>
    <property type="evidence" value="ECO:0007669"/>
    <property type="project" value="TreeGrafter"/>
</dbReference>
<dbReference type="PANTHER" id="PTHR10953">
    <property type="entry name" value="UBIQUITIN-ACTIVATING ENZYME E1"/>
    <property type="match status" value="1"/>
</dbReference>
<dbReference type="STRING" id="118060.ATZ35_15190"/>
<evidence type="ECO:0000259" key="2">
    <source>
        <dbReference type="Pfam" id="PF00899"/>
    </source>
</evidence>
<proteinExistence type="inferred from homology"/>
<dbReference type="InterPro" id="IPR035985">
    <property type="entry name" value="Ubiquitin-activating_enz"/>
</dbReference>
<dbReference type="InterPro" id="IPR045886">
    <property type="entry name" value="ThiF/MoeB/HesA"/>
</dbReference>
<dbReference type="RefSeq" id="WP_010763380.1">
    <property type="nucleotide sequence ID" value="NZ_CP013655.1"/>
</dbReference>
<gene>
    <name evidence="3" type="ORF">ATZ35_15190</name>
</gene>
<dbReference type="EMBL" id="CP013655">
    <property type="protein sequence ID" value="ALS38443.1"/>
    <property type="molecule type" value="Genomic_DNA"/>
</dbReference>
<keyword evidence="4" id="KW-1185">Reference proteome</keyword>
<dbReference type="KEGG" id="erx:ATZ35_15190"/>
<dbReference type="PANTHER" id="PTHR10953:SF102">
    <property type="entry name" value="ADENYLYLTRANSFERASE AND SULFURTRANSFERASE MOCS3"/>
    <property type="match status" value="1"/>
</dbReference>
<dbReference type="SUPFAM" id="SSF69572">
    <property type="entry name" value="Activating enzymes of the ubiquitin-like proteins"/>
    <property type="match status" value="1"/>
</dbReference>
<evidence type="ECO:0000313" key="4">
    <source>
        <dbReference type="Proteomes" id="UP000067523"/>
    </source>
</evidence>
<evidence type="ECO:0000313" key="3">
    <source>
        <dbReference type="EMBL" id="ALS38443.1"/>
    </source>
</evidence>
<accession>A0A0U2VLR8</accession>
<comment type="similarity">
    <text evidence="1">Belongs to the HesA/MoeB/ThiF family.</text>
</comment>
<feature type="domain" description="THIF-type NAD/FAD binding fold" evidence="2">
    <location>
        <begin position="3"/>
        <end position="234"/>
    </location>
</feature>
<evidence type="ECO:0000256" key="1">
    <source>
        <dbReference type="ARBA" id="ARBA00009919"/>
    </source>
</evidence>
<dbReference type="AlphaFoldDB" id="A0A0U2VLR8"/>
<organism evidence="3 4">
    <name type="scientific">Enterococcus rotai</name>
    <dbReference type="NCBI Taxonomy" id="118060"/>
    <lineage>
        <taxon>Bacteria</taxon>
        <taxon>Bacillati</taxon>
        <taxon>Bacillota</taxon>
        <taxon>Bacilli</taxon>
        <taxon>Lactobacillales</taxon>
        <taxon>Enterococcaceae</taxon>
        <taxon>Enterococcus</taxon>
    </lineage>
</organism>
<dbReference type="GO" id="GO:0004792">
    <property type="term" value="F:thiosulfate-cyanide sulfurtransferase activity"/>
    <property type="evidence" value="ECO:0007669"/>
    <property type="project" value="TreeGrafter"/>
</dbReference>
<sequence>MRYERQLLMSQIGETGQKSLKESSVAVIGAGGLGSPILLYLTAAGIGNICIIDDDILEVSNLNRQIIHNEHRLGEAKALSAEKSLNKLNSTTKILSNQVRLTKENILEVIGKPDLIIDAVDNVETRVLLNKFSLKYHIPIVFGAVESMTGYLLYVDPNKANTPCYECLFPKDQKTTQKKVPIIGCTAGVVGSWQASEAIKILTGQKMNTELIYINLENNQIQKIAVQQRKNCMCNQYRHQDNQEI</sequence>
<dbReference type="Gene3D" id="3.40.50.720">
    <property type="entry name" value="NAD(P)-binding Rossmann-like Domain"/>
    <property type="match status" value="1"/>
</dbReference>